<gene>
    <name evidence="1" type="ordered locus">DP1651</name>
</gene>
<sequence length="123" mass="13532">MSRRLYIWTKPFFRIGAEGSCGYVGGLALPLPPPPPRRGGALRPAPFFMTKPVVESGAIKSCSPRLLSKIYLVFHVLQVTYCGSIEQYLTPPLGDGCSGVGVHQRQFFECQPHFRKATPNALP</sequence>
<dbReference type="Proteomes" id="UP000000602">
    <property type="component" value="Chromosome"/>
</dbReference>
<accession>Q6AMP5</accession>
<evidence type="ECO:0000313" key="1">
    <source>
        <dbReference type="EMBL" id="CAG36380.1"/>
    </source>
</evidence>
<dbReference type="KEGG" id="dps:DP1651"/>
<protein>
    <submittedName>
        <fullName evidence="1">Uncharacterized protein</fullName>
    </submittedName>
</protein>
<dbReference type="EMBL" id="CR522870">
    <property type="protein sequence ID" value="CAG36380.1"/>
    <property type="molecule type" value="Genomic_DNA"/>
</dbReference>
<dbReference type="HOGENOM" id="CLU_2011588_0_0_7"/>
<organism evidence="1 2">
    <name type="scientific">Desulfotalea psychrophila (strain LSv54 / DSM 12343)</name>
    <dbReference type="NCBI Taxonomy" id="177439"/>
    <lineage>
        <taxon>Bacteria</taxon>
        <taxon>Pseudomonadati</taxon>
        <taxon>Thermodesulfobacteriota</taxon>
        <taxon>Desulfobulbia</taxon>
        <taxon>Desulfobulbales</taxon>
        <taxon>Desulfocapsaceae</taxon>
        <taxon>Desulfotalea</taxon>
    </lineage>
</organism>
<dbReference type="AlphaFoldDB" id="Q6AMP5"/>
<reference evidence="2" key="1">
    <citation type="journal article" date="2004" name="Environ. Microbiol.">
        <title>The genome of Desulfotalea psychrophila, a sulfate-reducing bacterium from permanently cold Arctic sediments.</title>
        <authorList>
            <person name="Rabus R."/>
            <person name="Ruepp A."/>
            <person name="Frickey T."/>
            <person name="Rattei T."/>
            <person name="Fartmann B."/>
            <person name="Stark M."/>
            <person name="Bauer M."/>
            <person name="Zibat A."/>
            <person name="Lombardot T."/>
            <person name="Becker I."/>
            <person name="Amann J."/>
            <person name="Gellner K."/>
            <person name="Teeling H."/>
            <person name="Leuschner W.D."/>
            <person name="Gloeckner F.-O."/>
            <person name="Lupas A.N."/>
            <person name="Amann R."/>
            <person name="Klenk H.-P."/>
        </authorList>
    </citation>
    <scope>NUCLEOTIDE SEQUENCE [LARGE SCALE GENOMIC DNA]</scope>
    <source>
        <strain evidence="2">DSM 12343 / LSv54</strain>
    </source>
</reference>
<dbReference type="STRING" id="177439.DP1651"/>
<evidence type="ECO:0000313" key="2">
    <source>
        <dbReference type="Proteomes" id="UP000000602"/>
    </source>
</evidence>
<name>Q6AMP5_DESPS</name>
<proteinExistence type="predicted"/>
<keyword evidence="2" id="KW-1185">Reference proteome</keyword>